<protein>
    <submittedName>
        <fullName evidence="1">Uncharacterized protein</fullName>
    </submittedName>
</protein>
<sequence>MDGDPTTDITATRAIAGAAQRRAAGCVLSAGAQQNGAEAPTASAPWTR</sequence>
<gene>
    <name evidence="1" type="ORF">BN4615_P3324</name>
</gene>
<accession>A0A1M4E4V3</accession>
<name>A0A1M4E4V3_9ACTN</name>
<evidence type="ECO:0000313" key="1">
    <source>
        <dbReference type="EMBL" id="SBO93810.1"/>
    </source>
</evidence>
<dbReference type="EMBL" id="LT559118">
    <property type="protein sequence ID" value="SBO93810.1"/>
    <property type="molecule type" value="Genomic_DNA"/>
</dbReference>
<dbReference type="AlphaFoldDB" id="A0A1M4E4V3"/>
<reference evidence="1" key="1">
    <citation type="submission" date="2016-04" db="EMBL/GenBank/DDBJ databases">
        <authorList>
            <person name="Evans L.H."/>
            <person name="Alamgir A."/>
            <person name="Owens N."/>
            <person name="Weber N.D."/>
            <person name="Virtaneva K."/>
            <person name="Barbian K."/>
            <person name="Babar A."/>
            <person name="Rosenke K."/>
        </authorList>
    </citation>
    <scope>NUCLEOTIDE SEQUENCE</scope>
    <source>
        <strain evidence="1">Nono1</strain>
    </source>
</reference>
<proteinExistence type="predicted"/>
<organism evidence="1">
    <name type="scientific">Nonomuraea gerenzanensis</name>
    <dbReference type="NCBI Taxonomy" id="93944"/>
    <lineage>
        <taxon>Bacteria</taxon>
        <taxon>Bacillati</taxon>
        <taxon>Actinomycetota</taxon>
        <taxon>Actinomycetes</taxon>
        <taxon>Streptosporangiales</taxon>
        <taxon>Streptosporangiaceae</taxon>
        <taxon>Nonomuraea</taxon>
    </lineage>
</organism>